<dbReference type="AlphaFoldDB" id="A0A8X6VC87"/>
<evidence type="ECO:0000313" key="2">
    <source>
        <dbReference type="Proteomes" id="UP000887159"/>
    </source>
</evidence>
<organism evidence="1 2">
    <name type="scientific">Trichonephila clavipes</name>
    <name type="common">Golden silk orbweaver</name>
    <name type="synonym">Nephila clavipes</name>
    <dbReference type="NCBI Taxonomy" id="2585209"/>
    <lineage>
        <taxon>Eukaryota</taxon>
        <taxon>Metazoa</taxon>
        <taxon>Ecdysozoa</taxon>
        <taxon>Arthropoda</taxon>
        <taxon>Chelicerata</taxon>
        <taxon>Arachnida</taxon>
        <taxon>Araneae</taxon>
        <taxon>Araneomorphae</taxon>
        <taxon>Entelegynae</taxon>
        <taxon>Araneoidea</taxon>
        <taxon>Nephilidae</taxon>
        <taxon>Trichonephila</taxon>
    </lineage>
</organism>
<name>A0A8X6VC87_TRICX</name>
<evidence type="ECO:0000313" key="1">
    <source>
        <dbReference type="EMBL" id="GFY00845.1"/>
    </source>
</evidence>
<gene>
    <name evidence="1" type="ORF">TNCV_3542191</name>
</gene>
<sequence length="86" mass="9432">MLKLNLDSSLKMTCSISLQSNLVVHDTTPNGGVGSECHWQHYTICPSARRLAMFREDTGVRSKGAAVVWTAANDAVGYLTRACRMM</sequence>
<protein>
    <submittedName>
        <fullName evidence="1">Uncharacterized protein</fullName>
    </submittedName>
</protein>
<dbReference type="Proteomes" id="UP000887159">
    <property type="component" value="Unassembled WGS sequence"/>
</dbReference>
<keyword evidence="2" id="KW-1185">Reference proteome</keyword>
<dbReference type="EMBL" id="BMAU01021222">
    <property type="protein sequence ID" value="GFY00845.1"/>
    <property type="molecule type" value="Genomic_DNA"/>
</dbReference>
<comment type="caution">
    <text evidence="1">The sequence shown here is derived from an EMBL/GenBank/DDBJ whole genome shotgun (WGS) entry which is preliminary data.</text>
</comment>
<accession>A0A8X6VC87</accession>
<proteinExistence type="predicted"/>
<reference evidence="1" key="1">
    <citation type="submission" date="2020-08" db="EMBL/GenBank/DDBJ databases">
        <title>Multicomponent nature underlies the extraordinary mechanical properties of spider dragline silk.</title>
        <authorList>
            <person name="Kono N."/>
            <person name="Nakamura H."/>
            <person name="Mori M."/>
            <person name="Yoshida Y."/>
            <person name="Ohtoshi R."/>
            <person name="Malay A.D."/>
            <person name="Moran D.A.P."/>
            <person name="Tomita M."/>
            <person name="Numata K."/>
            <person name="Arakawa K."/>
        </authorList>
    </citation>
    <scope>NUCLEOTIDE SEQUENCE</scope>
</reference>